<dbReference type="AlphaFoldDB" id="A0A833WCM2"/>
<feature type="region of interest" description="Disordered" evidence="1">
    <location>
        <begin position="82"/>
        <end position="102"/>
    </location>
</feature>
<sequence>MSTASPLRKKMRWCRVALVALISLFLPSSDVLSEAKVSTTASRATFISANPVVAATARRRHLRTVNWDNTRGSSFQDIDRRDGINGDFETDTPHANDREERAGNGAVLEKLQSLKAFEKLKSFRPMKSFSRSMTKATKSFREHVTPLLATSAKVDVWRKNEKSVSFVRNALGLDNLEGSALTGATNFRFYDDFVIFQIPVWKKNEWTPNQVATELGIYGLQGAALTSNPNFKYYSQFMEQQALLWAKNDLDVDNILVRLELNTVQIKDRPQAENFKFFEEFVAGLMRSWMQKDTPLADVMVKLKLDKLTGNALLSHPNYKYYKNYVKNNLKEWAADLKSYEFATEKLGMKKGLSGNKLKEHPNYVFLEKLGTHANEYREKLWLQRHVTSFDAWNRLGVSRVRPTLRFKSSTFHLYENYVNLVDDAMIQLINKGETKLPNLVNKEASGRELNEKALIWAKKERPEWYVKFSLGLDGLDETALKEATNYKYYQRYLQHTH</sequence>
<protein>
    <recommendedName>
        <fullName evidence="5">Secreted RxLR effector peptide protein</fullName>
    </recommendedName>
</protein>
<feature type="chain" id="PRO_5032676983" description="Secreted RxLR effector peptide protein" evidence="2">
    <location>
        <begin position="34"/>
        <end position="498"/>
    </location>
</feature>
<proteinExistence type="predicted"/>
<name>A0A833WCM2_PHYIN</name>
<dbReference type="EMBL" id="WSZM01000242">
    <property type="protein sequence ID" value="KAF4037342.1"/>
    <property type="molecule type" value="Genomic_DNA"/>
</dbReference>
<comment type="caution">
    <text evidence="3">The sequence shown here is derived from an EMBL/GenBank/DDBJ whole genome shotgun (WGS) entry which is preliminary data.</text>
</comment>
<accession>A0A833WCM2</accession>
<evidence type="ECO:0000313" key="3">
    <source>
        <dbReference type="EMBL" id="KAF4037342.1"/>
    </source>
</evidence>
<evidence type="ECO:0000256" key="1">
    <source>
        <dbReference type="SAM" id="MobiDB-lite"/>
    </source>
</evidence>
<evidence type="ECO:0008006" key="5">
    <source>
        <dbReference type="Google" id="ProtNLM"/>
    </source>
</evidence>
<feature type="compositionally biased region" description="Basic and acidic residues" evidence="1">
    <location>
        <begin position="91"/>
        <end position="102"/>
    </location>
</feature>
<gene>
    <name evidence="3" type="ORF">GN244_ATG10570</name>
</gene>
<keyword evidence="4" id="KW-1185">Reference proteome</keyword>
<reference evidence="3" key="1">
    <citation type="submission" date="2020-04" db="EMBL/GenBank/DDBJ databases">
        <title>Hybrid Assembly of Korean Phytophthora infestans isolates.</title>
        <authorList>
            <person name="Prokchorchik M."/>
            <person name="Lee Y."/>
            <person name="Seo J."/>
            <person name="Cho J.-H."/>
            <person name="Park Y.-E."/>
            <person name="Jang D.-C."/>
            <person name="Im J.-S."/>
            <person name="Choi J.-G."/>
            <person name="Park H.-J."/>
            <person name="Lee G.-B."/>
            <person name="Lee Y.-G."/>
            <person name="Hong S.-Y."/>
            <person name="Cho K."/>
            <person name="Sohn K.H."/>
        </authorList>
    </citation>
    <scope>NUCLEOTIDE SEQUENCE</scope>
    <source>
        <strain evidence="3">KR_1_A1</strain>
    </source>
</reference>
<dbReference type="Proteomes" id="UP000602510">
    <property type="component" value="Unassembled WGS sequence"/>
</dbReference>
<evidence type="ECO:0000313" key="4">
    <source>
        <dbReference type="Proteomes" id="UP000602510"/>
    </source>
</evidence>
<evidence type="ECO:0000256" key="2">
    <source>
        <dbReference type="SAM" id="SignalP"/>
    </source>
</evidence>
<keyword evidence="2" id="KW-0732">Signal</keyword>
<feature type="signal peptide" evidence="2">
    <location>
        <begin position="1"/>
        <end position="33"/>
    </location>
</feature>
<organism evidence="3 4">
    <name type="scientific">Phytophthora infestans</name>
    <name type="common">Potato late blight agent</name>
    <name type="synonym">Botrytis infestans</name>
    <dbReference type="NCBI Taxonomy" id="4787"/>
    <lineage>
        <taxon>Eukaryota</taxon>
        <taxon>Sar</taxon>
        <taxon>Stramenopiles</taxon>
        <taxon>Oomycota</taxon>
        <taxon>Peronosporomycetes</taxon>
        <taxon>Peronosporales</taxon>
        <taxon>Peronosporaceae</taxon>
        <taxon>Phytophthora</taxon>
    </lineage>
</organism>